<dbReference type="InterPro" id="IPR050256">
    <property type="entry name" value="Glycosyltransferase_2"/>
</dbReference>
<dbReference type="EMBL" id="SJPN01000001">
    <property type="protein sequence ID" value="TWU07968.1"/>
    <property type="molecule type" value="Genomic_DNA"/>
</dbReference>
<comment type="caution">
    <text evidence="2">The sequence shown here is derived from an EMBL/GenBank/DDBJ whole genome shotgun (WGS) entry which is preliminary data.</text>
</comment>
<name>A0A5C6B7N3_9BACT</name>
<dbReference type="SUPFAM" id="SSF53448">
    <property type="entry name" value="Nucleotide-diphospho-sugar transferases"/>
    <property type="match status" value="1"/>
</dbReference>
<sequence>MKSPATSATSSTCPTTWVVIAALNEGQRIDAVVRQLVGKRFQVVVVDDGSVDATSQVARDAGAVVLRHVINRGQGAALQTGIDFAVRQSADIILTFDADGQHDPADIIEMIAPIVSGDADVVLGSRFLGRSPGIPWHRRLLLQAAVLFTRLTTGLPLTDTHNGLRAFSVAAARRIRITEDRMAHASELLHIIADARLKCVERPVTIRYNTECLAKGQSNRAALGIFTRVIFNRLFQI</sequence>
<keyword evidence="2" id="KW-0328">Glycosyltransferase</keyword>
<dbReference type="PANTHER" id="PTHR48090:SF7">
    <property type="entry name" value="RFBJ PROTEIN"/>
    <property type="match status" value="1"/>
</dbReference>
<proteinExistence type="predicted"/>
<dbReference type="EC" id="2.4.1.54" evidence="2"/>
<gene>
    <name evidence="2" type="ORF">Pla52n_05450</name>
</gene>
<accession>A0A5C6B7N3</accession>
<dbReference type="PANTHER" id="PTHR48090">
    <property type="entry name" value="UNDECAPRENYL-PHOSPHATE 4-DEOXY-4-FORMAMIDO-L-ARABINOSE TRANSFERASE-RELATED"/>
    <property type="match status" value="1"/>
</dbReference>
<feature type="domain" description="Glycosyltransferase 2-like" evidence="1">
    <location>
        <begin position="18"/>
        <end position="169"/>
    </location>
</feature>
<dbReference type="OrthoDB" id="9766299at2"/>
<keyword evidence="2" id="KW-0808">Transferase</keyword>
<dbReference type="Gene3D" id="3.90.550.10">
    <property type="entry name" value="Spore Coat Polysaccharide Biosynthesis Protein SpsA, Chain A"/>
    <property type="match status" value="1"/>
</dbReference>
<dbReference type="CDD" id="cd04179">
    <property type="entry name" value="DPM_DPG-synthase_like"/>
    <property type="match status" value="1"/>
</dbReference>
<dbReference type="InterPro" id="IPR001173">
    <property type="entry name" value="Glyco_trans_2-like"/>
</dbReference>
<dbReference type="AlphaFoldDB" id="A0A5C6B7N3"/>
<evidence type="ECO:0000259" key="1">
    <source>
        <dbReference type="Pfam" id="PF00535"/>
    </source>
</evidence>
<dbReference type="InterPro" id="IPR029044">
    <property type="entry name" value="Nucleotide-diphossugar_trans"/>
</dbReference>
<reference evidence="2 3" key="1">
    <citation type="submission" date="2019-02" db="EMBL/GenBank/DDBJ databases">
        <title>Deep-cultivation of Planctomycetes and their phenomic and genomic characterization uncovers novel biology.</title>
        <authorList>
            <person name="Wiegand S."/>
            <person name="Jogler M."/>
            <person name="Boedeker C."/>
            <person name="Pinto D."/>
            <person name="Vollmers J."/>
            <person name="Rivas-Marin E."/>
            <person name="Kohn T."/>
            <person name="Peeters S.H."/>
            <person name="Heuer A."/>
            <person name="Rast P."/>
            <person name="Oberbeckmann S."/>
            <person name="Bunk B."/>
            <person name="Jeske O."/>
            <person name="Meyerdierks A."/>
            <person name="Storesund J.E."/>
            <person name="Kallscheuer N."/>
            <person name="Luecker S."/>
            <person name="Lage O.M."/>
            <person name="Pohl T."/>
            <person name="Merkel B.J."/>
            <person name="Hornburger P."/>
            <person name="Mueller R.-W."/>
            <person name="Bruemmer F."/>
            <person name="Labrenz M."/>
            <person name="Spormann A.M."/>
            <person name="Op Den Camp H."/>
            <person name="Overmann J."/>
            <person name="Amann R."/>
            <person name="Jetten M.S.M."/>
            <person name="Mascher T."/>
            <person name="Medema M.H."/>
            <person name="Devos D.P."/>
            <person name="Kaster A.-K."/>
            <person name="Ovreas L."/>
            <person name="Rohde M."/>
            <person name="Galperin M.Y."/>
            <person name="Jogler C."/>
        </authorList>
    </citation>
    <scope>NUCLEOTIDE SEQUENCE [LARGE SCALE GENOMIC DNA]</scope>
    <source>
        <strain evidence="2 3">Pla52n</strain>
    </source>
</reference>
<dbReference type="Pfam" id="PF00535">
    <property type="entry name" value="Glycos_transf_2"/>
    <property type="match status" value="1"/>
</dbReference>
<dbReference type="RefSeq" id="WP_146518092.1">
    <property type="nucleotide sequence ID" value="NZ_CP151726.1"/>
</dbReference>
<organism evidence="2 3">
    <name type="scientific">Stieleria varia</name>
    <dbReference type="NCBI Taxonomy" id="2528005"/>
    <lineage>
        <taxon>Bacteria</taxon>
        <taxon>Pseudomonadati</taxon>
        <taxon>Planctomycetota</taxon>
        <taxon>Planctomycetia</taxon>
        <taxon>Pirellulales</taxon>
        <taxon>Pirellulaceae</taxon>
        <taxon>Stieleria</taxon>
    </lineage>
</organism>
<dbReference type="Proteomes" id="UP000320176">
    <property type="component" value="Unassembled WGS sequence"/>
</dbReference>
<keyword evidence="3" id="KW-1185">Reference proteome</keyword>
<protein>
    <submittedName>
        <fullName evidence="2">Undecaprenyl-phosphate mannosyltransferase</fullName>
        <ecNumber evidence="2">2.4.1.54</ecNumber>
    </submittedName>
</protein>
<evidence type="ECO:0000313" key="2">
    <source>
        <dbReference type="EMBL" id="TWU07968.1"/>
    </source>
</evidence>
<dbReference type="GO" id="GO:0047267">
    <property type="term" value="F:undecaprenyl-phosphate mannosyltransferase activity"/>
    <property type="evidence" value="ECO:0007669"/>
    <property type="project" value="UniProtKB-EC"/>
</dbReference>
<evidence type="ECO:0000313" key="3">
    <source>
        <dbReference type="Proteomes" id="UP000320176"/>
    </source>
</evidence>